<dbReference type="RefSeq" id="WP_245834435.1">
    <property type="nucleotide sequence ID" value="NZ_FOLM01000016.1"/>
</dbReference>
<evidence type="ECO:0000313" key="2">
    <source>
        <dbReference type="EMBL" id="SFD45389.1"/>
    </source>
</evidence>
<gene>
    <name evidence="2" type="ORF">SAMN05421773_11615</name>
</gene>
<dbReference type="PANTHER" id="PTHR33993:SF14">
    <property type="entry name" value="GB|AAF24581.1"/>
    <property type="match status" value="1"/>
</dbReference>
<dbReference type="AlphaFoldDB" id="A0A1I1SFY8"/>
<evidence type="ECO:0000259" key="1">
    <source>
        <dbReference type="PROSITE" id="PS51819"/>
    </source>
</evidence>
<evidence type="ECO:0000313" key="3">
    <source>
        <dbReference type="Proteomes" id="UP000199207"/>
    </source>
</evidence>
<keyword evidence="3" id="KW-1185">Reference proteome</keyword>
<dbReference type="PANTHER" id="PTHR33993">
    <property type="entry name" value="GLYOXALASE-RELATED"/>
    <property type="match status" value="1"/>
</dbReference>
<protein>
    <recommendedName>
        <fullName evidence="1">VOC domain-containing protein</fullName>
    </recommendedName>
</protein>
<dbReference type="STRING" id="910347.SAMN05421773_11615"/>
<accession>A0A1I1SFY8</accession>
<dbReference type="SUPFAM" id="SSF54593">
    <property type="entry name" value="Glyoxalase/Bleomycin resistance protein/Dihydroxybiphenyl dioxygenase"/>
    <property type="match status" value="2"/>
</dbReference>
<dbReference type="InterPro" id="IPR004360">
    <property type="entry name" value="Glyas_Fos-R_dOase_dom"/>
</dbReference>
<name>A0A1I1SFY8_9ACTN</name>
<dbReference type="InterPro" id="IPR037523">
    <property type="entry name" value="VOC_core"/>
</dbReference>
<reference evidence="2 3" key="1">
    <citation type="submission" date="2016-10" db="EMBL/GenBank/DDBJ databases">
        <authorList>
            <person name="de Groot N.N."/>
        </authorList>
    </citation>
    <scope>NUCLEOTIDE SEQUENCE [LARGE SCALE GENOMIC DNA]</scope>
    <source>
        <strain evidence="2 3">CGMCC 4.5739</strain>
    </source>
</reference>
<sequence>MSLTAHDLKDIQGFYANVLGWEYEPALDGLGGGYAVARSVDGAQVAGLGTTGETKGLPAAWTAHFVADSVDVVASRIRERGATVAVGPIDFGDGRAAWAADPGGASFVVWEGPVDPAWYERRGQGTCTWLELRTRDPFDSALFYGGVFDWEAQGPENLDVRYQHDRVVLWIAGRAVAGLYGGGVQAAPDPHLRPQWHVYFSVGDVDEAALRAEKAHGTVVTAPHDTPFGRAAGIRDPEGGLFHVIADHP</sequence>
<feature type="domain" description="VOC" evidence="1">
    <location>
        <begin position="126"/>
        <end position="247"/>
    </location>
</feature>
<dbReference type="InterPro" id="IPR052164">
    <property type="entry name" value="Anthracycline_SecMetBiosynth"/>
</dbReference>
<proteinExistence type="predicted"/>
<dbReference type="Gene3D" id="3.10.180.10">
    <property type="entry name" value="2,3-Dihydroxybiphenyl 1,2-Dioxygenase, domain 1"/>
    <property type="match status" value="2"/>
</dbReference>
<dbReference type="Pfam" id="PF00903">
    <property type="entry name" value="Glyoxalase"/>
    <property type="match status" value="1"/>
</dbReference>
<dbReference type="Proteomes" id="UP000199207">
    <property type="component" value="Unassembled WGS sequence"/>
</dbReference>
<dbReference type="PROSITE" id="PS51819">
    <property type="entry name" value="VOC"/>
    <property type="match status" value="2"/>
</dbReference>
<organism evidence="2 3">
    <name type="scientific">Streptomyces aidingensis</name>
    <dbReference type="NCBI Taxonomy" id="910347"/>
    <lineage>
        <taxon>Bacteria</taxon>
        <taxon>Bacillati</taxon>
        <taxon>Actinomycetota</taxon>
        <taxon>Actinomycetes</taxon>
        <taxon>Kitasatosporales</taxon>
        <taxon>Streptomycetaceae</taxon>
        <taxon>Streptomyces</taxon>
    </lineage>
</organism>
<dbReference type="InterPro" id="IPR029068">
    <property type="entry name" value="Glyas_Bleomycin-R_OHBP_Dase"/>
</dbReference>
<feature type="domain" description="VOC" evidence="1">
    <location>
        <begin position="1"/>
        <end position="112"/>
    </location>
</feature>
<dbReference type="EMBL" id="FOLM01000016">
    <property type="protein sequence ID" value="SFD45389.1"/>
    <property type="molecule type" value="Genomic_DNA"/>
</dbReference>